<evidence type="ECO:0000313" key="2">
    <source>
        <dbReference type="Proteomes" id="UP000664203"/>
    </source>
</evidence>
<sequence>MARSAPYCKQEETKGTQYGIRSQPFGATEFAGKFEQAEEKGNTGLWNAMMLSRPEGEPEKSDMDDIDMEAAQESDEMSDTADLGTNSVEPRENKMVELKPFNFLDHPHDVRQQILRRMLVSDEPIKPFWNLGALEVAAEVSSKENFTTVLVAFAGNKELLDEATTILYGENSFKLQHAKVSLWWLKRIGSNISKIKTLTILPEEGVMDRFRTRFETLWYEIIHVLKVQHRLQYLQISFVNWTNRVDDRDGLDPAKIVYILEPRYALIRTLLSFRGLGKAVIKPGEFVNKYCAGLLEVALVLDPGQTTREVIAMEKDVAEPKKAKYLFT</sequence>
<dbReference type="OrthoDB" id="62952at2759"/>
<reference evidence="1" key="1">
    <citation type="submission" date="2021-03" db="EMBL/GenBank/DDBJ databases">
        <authorList>
            <person name="Tagirdzhanova G."/>
        </authorList>
    </citation>
    <scope>NUCLEOTIDE SEQUENCE</scope>
</reference>
<name>A0A8H3F083_9LECA</name>
<comment type="caution">
    <text evidence="1">The sequence shown here is derived from an EMBL/GenBank/DDBJ whole genome shotgun (WGS) entry which is preliminary data.</text>
</comment>
<dbReference type="EMBL" id="CAJPDR010000052">
    <property type="protein sequence ID" value="CAF9912006.1"/>
    <property type="molecule type" value="Genomic_DNA"/>
</dbReference>
<dbReference type="Proteomes" id="UP000664203">
    <property type="component" value="Unassembled WGS sequence"/>
</dbReference>
<keyword evidence="2" id="KW-1185">Reference proteome</keyword>
<gene>
    <name evidence="1" type="ORF">ALECFALPRED_007803</name>
</gene>
<dbReference type="AlphaFoldDB" id="A0A8H3F083"/>
<accession>A0A8H3F083</accession>
<evidence type="ECO:0000313" key="1">
    <source>
        <dbReference type="EMBL" id="CAF9912006.1"/>
    </source>
</evidence>
<proteinExistence type="predicted"/>
<protein>
    <submittedName>
        <fullName evidence="1">Uncharacterized protein</fullName>
    </submittedName>
</protein>
<organism evidence="1 2">
    <name type="scientific">Alectoria fallacina</name>
    <dbReference type="NCBI Taxonomy" id="1903189"/>
    <lineage>
        <taxon>Eukaryota</taxon>
        <taxon>Fungi</taxon>
        <taxon>Dikarya</taxon>
        <taxon>Ascomycota</taxon>
        <taxon>Pezizomycotina</taxon>
        <taxon>Lecanoromycetes</taxon>
        <taxon>OSLEUM clade</taxon>
        <taxon>Lecanoromycetidae</taxon>
        <taxon>Lecanorales</taxon>
        <taxon>Lecanorineae</taxon>
        <taxon>Parmeliaceae</taxon>
        <taxon>Alectoria</taxon>
    </lineage>
</organism>